<dbReference type="PROSITE" id="PS50878">
    <property type="entry name" value="RT_POL"/>
    <property type="match status" value="1"/>
</dbReference>
<feature type="signal peptide" evidence="1">
    <location>
        <begin position="1"/>
        <end position="17"/>
    </location>
</feature>
<gene>
    <name evidence="3" type="ORF">U9M48_009141</name>
</gene>
<dbReference type="AlphaFoldDB" id="A0AAQ3SQD4"/>
<name>A0AAQ3SQD4_PASNO</name>
<evidence type="ECO:0000313" key="3">
    <source>
        <dbReference type="EMBL" id="WVZ58923.1"/>
    </source>
</evidence>
<dbReference type="PANTHER" id="PTHR31635:SF196">
    <property type="entry name" value="REVERSE TRANSCRIPTASE DOMAIN-CONTAINING PROTEIN-RELATED"/>
    <property type="match status" value="1"/>
</dbReference>
<dbReference type="CDD" id="cd01650">
    <property type="entry name" value="RT_nLTR_like"/>
    <property type="match status" value="1"/>
</dbReference>
<keyword evidence="4" id="KW-1185">Reference proteome</keyword>
<dbReference type="PANTHER" id="PTHR31635">
    <property type="entry name" value="REVERSE TRANSCRIPTASE DOMAIN-CONTAINING PROTEIN-RELATED"/>
    <property type="match status" value="1"/>
</dbReference>
<keyword evidence="1" id="KW-0732">Signal</keyword>
<feature type="domain" description="Reverse transcriptase" evidence="2">
    <location>
        <begin position="1"/>
        <end position="263"/>
    </location>
</feature>
<accession>A0AAQ3SQD4</accession>
<dbReference type="SUPFAM" id="SSF56672">
    <property type="entry name" value="DNA/RNA polymerases"/>
    <property type="match status" value="1"/>
</dbReference>
<dbReference type="EMBL" id="CP144746">
    <property type="protein sequence ID" value="WVZ58923.1"/>
    <property type="molecule type" value="Genomic_DNA"/>
</dbReference>
<evidence type="ECO:0000259" key="2">
    <source>
        <dbReference type="PROSITE" id="PS50878"/>
    </source>
</evidence>
<protein>
    <recommendedName>
        <fullName evidence="2">Reverse transcriptase domain-containing protein</fullName>
    </recommendedName>
</protein>
<evidence type="ECO:0000313" key="4">
    <source>
        <dbReference type="Proteomes" id="UP001341281"/>
    </source>
</evidence>
<dbReference type="InterPro" id="IPR043502">
    <property type="entry name" value="DNA/RNA_pol_sf"/>
</dbReference>
<proteinExistence type="predicted"/>
<feature type="non-terminal residue" evidence="3">
    <location>
        <position position="1"/>
    </location>
</feature>
<dbReference type="Pfam" id="PF00078">
    <property type="entry name" value="RVT_1"/>
    <property type="match status" value="1"/>
</dbReference>
<sequence length="286" mass="31402">RLHAFVWLQSLNWAAAALWSLGTLELELHGKNKRQVVTKILAARLAPMLPKLVSNNQSAFIKGRNIHDNLLPVQQLARDVHKSKEPHILLKLDISKAFDTVSWPFLLEVLQHLGFGRRWCNLLCLLLSTSTTQVLVNGVPGRPILHRRGLRQGDPLSPMLFILVMDVLNSLIQVASSDNLLLPIAGQGPWPRISLYADDPELLDLSVVRDLLQCFGAVSGLKTNMLKSSAIPIQCSEDDIVRTSNILSCSVGSLPCSYLGIPLTIKKPSKSGLLPLIDKVASTLGV</sequence>
<dbReference type="Proteomes" id="UP001341281">
    <property type="component" value="Chromosome 02"/>
</dbReference>
<evidence type="ECO:0000256" key="1">
    <source>
        <dbReference type="SAM" id="SignalP"/>
    </source>
</evidence>
<dbReference type="InterPro" id="IPR000477">
    <property type="entry name" value="RT_dom"/>
</dbReference>
<reference evidence="3 4" key="1">
    <citation type="submission" date="2024-02" db="EMBL/GenBank/DDBJ databases">
        <title>High-quality chromosome-scale genome assembly of Pensacola bahiagrass (Paspalum notatum Flugge var. saurae).</title>
        <authorList>
            <person name="Vega J.M."/>
            <person name="Podio M."/>
            <person name="Orjuela J."/>
            <person name="Siena L.A."/>
            <person name="Pessino S.C."/>
            <person name="Combes M.C."/>
            <person name="Mariac C."/>
            <person name="Albertini E."/>
            <person name="Pupilli F."/>
            <person name="Ortiz J.P.A."/>
            <person name="Leblanc O."/>
        </authorList>
    </citation>
    <scope>NUCLEOTIDE SEQUENCE [LARGE SCALE GENOMIC DNA]</scope>
    <source>
        <strain evidence="3">R1</strain>
        <tissue evidence="3">Leaf</tissue>
    </source>
</reference>
<feature type="chain" id="PRO_5042904123" description="Reverse transcriptase domain-containing protein" evidence="1">
    <location>
        <begin position="18"/>
        <end position="286"/>
    </location>
</feature>
<organism evidence="3 4">
    <name type="scientific">Paspalum notatum var. saurae</name>
    <dbReference type="NCBI Taxonomy" id="547442"/>
    <lineage>
        <taxon>Eukaryota</taxon>
        <taxon>Viridiplantae</taxon>
        <taxon>Streptophyta</taxon>
        <taxon>Embryophyta</taxon>
        <taxon>Tracheophyta</taxon>
        <taxon>Spermatophyta</taxon>
        <taxon>Magnoliopsida</taxon>
        <taxon>Liliopsida</taxon>
        <taxon>Poales</taxon>
        <taxon>Poaceae</taxon>
        <taxon>PACMAD clade</taxon>
        <taxon>Panicoideae</taxon>
        <taxon>Andropogonodae</taxon>
        <taxon>Paspaleae</taxon>
        <taxon>Paspalinae</taxon>
        <taxon>Paspalum</taxon>
    </lineage>
</organism>